<evidence type="ECO:0000313" key="4">
    <source>
        <dbReference type="Proteomes" id="UP000006701"/>
    </source>
</evidence>
<feature type="coiled-coil region" evidence="1">
    <location>
        <begin position="19"/>
        <end position="53"/>
    </location>
</feature>
<protein>
    <submittedName>
        <fullName evidence="3">Uncharacterized protein</fullName>
    </submittedName>
</protein>
<dbReference type="OrthoDB" id="4225570at2759"/>
<dbReference type="HOGENOM" id="CLU_760707_0_0_1"/>
<name>A1CJT4_ASPCL</name>
<dbReference type="VEuPathDB" id="FungiDB:ACLA_036110"/>
<dbReference type="eggNOG" id="ENOG502RNWK">
    <property type="taxonomic scope" value="Eukaryota"/>
</dbReference>
<accession>A1CJT4</accession>
<dbReference type="AlphaFoldDB" id="A1CJT4"/>
<keyword evidence="1" id="KW-0175">Coiled coil</keyword>
<organism evidence="3 4">
    <name type="scientific">Aspergillus clavatus (strain ATCC 1007 / CBS 513.65 / DSM 816 / NCTC 3887 / NRRL 1 / QM 1276 / 107)</name>
    <dbReference type="NCBI Taxonomy" id="344612"/>
    <lineage>
        <taxon>Eukaryota</taxon>
        <taxon>Fungi</taxon>
        <taxon>Dikarya</taxon>
        <taxon>Ascomycota</taxon>
        <taxon>Pezizomycotina</taxon>
        <taxon>Eurotiomycetes</taxon>
        <taxon>Eurotiomycetidae</taxon>
        <taxon>Eurotiales</taxon>
        <taxon>Aspergillaceae</taxon>
        <taxon>Aspergillus</taxon>
        <taxon>Aspergillus subgen. Fumigati</taxon>
    </lineage>
</organism>
<evidence type="ECO:0000313" key="3">
    <source>
        <dbReference type="EMBL" id="EAW09408.1"/>
    </source>
</evidence>
<feature type="compositionally biased region" description="Polar residues" evidence="2">
    <location>
        <begin position="162"/>
        <end position="174"/>
    </location>
</feature>
<evidence type="ECO:0000256" key="1">
    <source>
        <dbReference type="SAM" id="Coils"/>
    </source>
</evidence>
<dbReference type="Proteomes" id="UP000006701">
    <property type="component" value="Unassembled WGS sequence"/>
</dbReference>
<dbReference type="OMA" id="QRRFIPI"/>
<keyword evidence="4" id="KW-1185">Reference proteome</keyword>
<gene>
    <name evidence="3" type="ORF">ACLA_036110</name>
</gene>
<feature type="region of interest" description="Disordered" evidence="2">
    <location>
        <begin position="136"/>
        <end position="174"/>
    </location>
</feature>
<evidence type="ECO:0000256" key="2">
    <source>
        <dbReference type="SAM" id="MobiDB-lite"/>
    </source>
</evidence>
<dbReference type="GeneID" id="4703338"/>
<dbReference type="RefSeq" id="XP_001270834.1">
    <property type="nucleotide sequence ID" value="XM_001270833.1"/>
</dbReference>
<sequence>METTTPRTWDPHAPSLLWAHEIRRENVHLVNQLEDLRKHLDELQGRIRDTETRFGDTHTRLREIEDMIEGKLGGISERVEALVEEHVLLKGRLGGWEEESKTRDGELCQLKESIRSLVVEEVRACFARERGVLGGEKHGGVDAVGGNQASPDPDMVPDSMRNVESATDPLQKNSLRSLTETTWGSSNQSQKSSNRSFDCGAYTFELDANQHPQIKQEGRDLGEYLSHAEEVRAQLPPRKREGRIVERFVRGLDDPGTRCFLEGQMDRTGWSWDALATIVHEIEKQRVQTLVLQQQVKLETGRDGGTVQAVADGTALKKGKRQRRFIPIVPVDEEDLV</sequence>
<reference evidence="3 4" key="1">
    <citation type="journal article" date="2008" name="PLoS Genet.">
        <title>Genomic islands in the pathogenic filamentous fungus Aspergillus fumigatus.</title>
        <authorList>
            <person name="Fedorova N.D."/>
            <person name="Khaldi N."/>
            <person name="Joardar V.S."/>
            <person name="Maiti R."/>
            <person name="Amedeo P."/>
            <person name="Anderson M.J."/>
            <person name="Crabtree J."/>
            <person name="Silva J.C."/>
            <person name="Badger J.H."/>
            <person name="Albarraq A."/>
            <person name="Angiuoli S."/>
            <person name="Bussey H."/>
            <person name="Bowyer P."/>
            <person name="Cotty P.J."/>
            <person name="Dyer P.S."/>
            <person name="Egan A."/>
            <person name="Galens K."/>
            <person name="Fraser-Liggett C.M."/>
            <person name="Haas B.J."/>
            <person name="Inman J.M."/>
            <person name="Kent R."/>
            <person name="Lemieux S."/>
            <person name="Malavazi I."/>
            <person name="Orvis J."/>
            <person name="Roemer T."/>
            <person name="Ronning C.M."/>
            <person name="Sundaram J.P."/>
            <person name="Sutton G."/>
            <person name="Turner G."/>
            <person name="Venter J.C."/>
            <person name="White O.R."/>
            <person name="Whitty B.R."/>
            <person name="Youngman P."/>
            <person name="Wolfe K.H."/>
            <person name="Goldman G.H."/>
            <person name="Wortman J.R."/>
            <person name="Jiang B."/>
            <person name="Denning D.W."/>
            <person name="Nierman W.C."/>
        </authorList>
    </citation>
    <scope>NUCLEOTIDE SEQUENCE [LARGE SCALE GENOMIC DNA]</scope>
    <source>
        <strain evidence="4">ATCC 1007 / CBS 513.65 / DSM 816 / NCTC 3887 / NRRL 1</strain>
    </source>
</reference>
<dbReference type="EMBL" id="DS027056">
    <property type="protein sequence ID" value="EAW09408.1"/>
    <property type="molecule type" value="Genomic_DNA"/>
</dbReference>
<dbReference type="KEGG" id="act:ACLA_036110"/>
<proteinExistence type="predicted"/>